<dbReference type="FunCoup" id="A0A0P0XUB7">
    <property type="interactions" value="418"/>
</dbReference>
<accession>A0A0P0XUB7</accession>
<evidence type="ECO:0000256" key="3">
    <source>
        <dbReference type="ARBA" id="ARBA00022723"/>
    </source>
</evidence>
<dbReference type="PaxDb" id="39947-A0A0P0XUB7"/>
<evidence type="ECO:0000256" key="9">
    <source>
        <dbReference type="ARBA" id="ARBA00023242"/>
    </source>
</evidence>
<keyword evidence="8" id="KW-0804">Transcription</keyword>
<dbReference type="SUPFAM" id="SSF53098">
    <property type="entry name" value="Ribonuclease H-like"/>
    <property type="match status" value="1"/>
</dbReference>
<feature type="region of interest" description="Disordered" evidence="11">
    <location>
        <begin position="1"/>
        <end position="78"/>
    </location>
</feature>
<dbReference type="Proteomes" id="UP000059680">
    <property type="component" value="Chromosome 10"/>
</dbReference>
<keyword evidence="3" id="KW-0479">Metal-binding</keyword>
<dbReference type="GO" id="GO:0008270">
    <property type="term" value="F:zinc ion binding"/>
    <property type="evidence" value="ECO:0007669"/>
    <property type="project" value="UniProtKB-KW"/>
</dbReference>
<dbReference type="InterPro" id="IPR003656">
    <property type="entry name" value="Znf_BED"/>
</dbReference>
<proteinExistence type="predicted"/>
<dbReference type="InterPro" id="IPR008906">
    <property type="entry name" value="HATC_C_dom"/>
</dbReference>
<keyword evidence="12" id="KW-0812">Transmembrane</keyword>
<organism evidence="14 15">
    <name type="scientific">Oryza sativa subsp. japonica</name>
    <name type="common">Rice</name>
    <dbReference type="NCBI Taxonomy" id="39947"/>
    <lineage>
        <taxon>Eukaryota</taxon>
        <taxon>Viridiplantae</taxon>
        <taxon>Streptophyta</taxon>
        <taxon>Embryophyta</taxon>
        <taxon>Tracheophyta</taxon>
        <taxon>Spermatophyta</taxon>
        <taxon>Magnoliopsida</taxon>
        <taxon>Liliopsida</taxon>
        <taxon>Poales</taxon>
        <taxon>Poaceae</taxon>
        <taxon>BOP clade</taxon>
        <taxon>Oryzoideae</taxon>
        <taxon>Oryzeae</taxon>
        <taxon>Oryzinae</taxon>
        <taxon>Oryza</taxon>
        <taxon>Oryza sativa</taxon>
    </lineage>
</organism>
<dbReference type="GO" id="GO:0009791">
    <property type="term" value="P:post-embryonic development"/>
    <property type="evidence" value="ECO:0007669"/>
    <property type="project" value="UniProtKB-ARBA"/>
</dbReference>
<evidence type="ECO:0000313" key="15">
    <source>
        <dbReference type="Proteomes" id="UP000059680"/>
    </source>
</evidence>
<keyword evidence="5" id="KW-0862">Zinc</keyword>
<gene>
    <name evidence="14" type="ordered locus">Os10g0426100</name>
    <name evidence="14" type="ORF">OSNPB_100426100</name>
</gene>
<evidence type="ECO:0000259" key="13">
    <source>
        <dbReference type="PROSITE" id="PS50808"/>
    </source>
</evidence>
<dbReference type="EMBL" id="AP014966">
    <property type="protein sequence ID" value="BAT10925.1"/>
    <property type="molecule type" value="Genomic_DNA"/>
</dbReference>
<feature type="region of interest" description="Disordered" evidence="11">
    <location>
        <begin position="628"/>
        <end position="650"/>
    </location>
</feature>
<keyword evidence="12" id="KW-1133">Transmembrane helix</keyword>
<evidence type="ECO:0000256" key="2">
    <source>
        <dbReference type="ARBA" id="ARBA00011738"/>
    </source>
</evidence>
<dbReference type="Pfam" id="PF05699">
    <property type="entry name" value="Dimer_Tnp_hAT"/>
    <property type="match status" value="1"/>
</dbReference>
<dbReference type="eggNOG" id="KOG1121">
    <property type="taxonomic scope" value="Eukaryota"/>
</dbReference>
<dbReference type="OMA" id="KLINDCP"/>
<dbReference type="InterPro" id="IPR025525">
    <property type="entry name" value="hAT-like_transposase_RNase-H"/>
</dbReference>
<comment type="subcellular location">
    <subcellularLocation>
        <location evidence="1">Nucleus</location>
    </subcellularLocation>
</comment>
<reference evidence="15" key="1">
    <citation type="journal article" date="2005" name="Nature">
        <title>The map-based sequence of the rice genome.</title>
        <authorList>
            <consortium name="International rice genome sequencing project (IRGSP)"/>
            <person name="Matsumoto T."/>
            <person name="Wu J."/>
            <person name="Kanamori H."/>
            <person name="Katayose Y."/>
            <person name="Fujisawa M."/>
            <person name="Namiki N."/>
            <person name="Mizuno H."/>
            <person name="Yamamoto K."/>
            <person name="Antonio B.A."/>
            <person name="Baba T."/>
            <person name="Sakata K."/>
            <person name="Nagamura Y."/>
            <person name="Aoki H."/>
            <person name="Arikawa K."/>
            <person name="Arita K."/>
            <person name="Bito T."/>
            <person name="Chiden Y."/>
            <person name="Fujitsuka N."/>
            <person name="Fukunaka R."/>
            <person name="Hamada M."/>
            <person name="Harada C."/>
            <person name="Hayashi A."/>
            <person name="Hijishita S."/>
            <person name="Honda M."/>
            <person name="Hosokawa S."/>
            <person name="Ichikawa Y."/>
            <person name="Idonuma A."/>
            <person name="Iijima M."/>
            <person name="Ikeda M."/>
            <person name="Ikeno M."/>
            <person name="Ito K."/>
            <person name="Ito S."/>
            <person name="Ito T."/>
            <person name="Ito Y."/>
            <person name="Ito Y."/>
            <person name="Iwabuchi A."/>
            <person name="Kamiya K."/>
            <person name="Karasawa W."/>
            <person name="Kurita K."/>
            <person name="Katagiri S."/>
            <person name="Kikuta A."/>
            <person name="Kobayashi H."/>
            <person name="Kobayashi N."/>
            <person name="Machita K."/>
            <person name="Maehara T."/>
            <person name="Masukawa M."/>
            <person name="Mizubayashi T."/>
            <person name="Mukai Y."/>
            <person name="Nagasaki H."/>
            <person name="Nagata Y."/>
            <person name="Naito S."/>
            <person name="Nakashima M."/>
            <person name="Nakama Y."/>
            <person name="Nakamichi Y."/>
            <person name="Nakamura M."/>
            <person name="Meguro A."/>
            <person name="Negishi M."/>
            <person name="Ohta I."/>
            <person name="Ohta T."/>
            <person name="Okamoto M."/>
            <person name="Ono N."/>
            <person name="Saji S."/>
            <person name="Sakaguchi M."/>
            <person name="Sakai K."/>
            <person name="Shibata M."/>
            <person name="Shimokawa T."/>
            <person name="Song J."/>
            <person name="Takazaki Y."/>
            <person name="Terasawa K."/>
            <person name="Tsugane M."/>
            <person name="Tsuji K."/>
            <person name="Ueda S."/>
            <person name="Waki K."/>
            <person name="Yamagata H."/>
            <person name="Yamamoto M."/>
            <person name="Yamamoto S."/>
            <person name="Yamane H."/>
            <person name="Yoshiki S."/>
            <person name="Yoshihara R."/>
            <person name="Yukawa K."/>
            <person name="Zhong H."/>
            <person name="Yano M."/>
            <person name="Yuan Q."/>
            <person name="Ouyang S."/>
            <person name="Liu J."/>
            <person name="Jones K.M."/>
            <person name="Gansberger K."/>
            <person name="Moffat K."/>
            <person name="Hill J."/>
            <person name="Bera J."/>
            <person name="Fadrosh D."/>
            <person name="Jin S."/>
            <person name="Johri S."/>
            <person name="Kim M."/>
            <person name="Overton L."/>
            <person name="Reardon M."/>
            <person name="Tsitrin T."/>
            <person name="Vuong H."/>
            <person name="Weaver B."/>
            <person name="Ciecko A."/>
            <person name="Tallon L."/>
            <person name="Jackson J."/>
            <person name="Pai G."/>
            <person name="Aken S.V."/>
            <person name="Utterback T."/>
            <person name="Reidmuller S."/>
            <person name="Feldblyum T."/>
            <person name="Hsiao J."/>
            <person name="Zismann V."/>
            <person name="Iobst S."/>
            <person name="de Vazeille A.R."/>
            <person name="Buell C.R."/>
            <person name="Ying K."/>
            <person name="Li Y."/>
            <person name="Lu T."/>
            <person name="Huang Y."/>
            <person name="Zhao Q."/>
            <person name="Feng Q."/>
            <person name="Zhang L."/>
            <person name="Zhu J."/>
            <person name="Weng Q."/>
            <person name="Mu J."/>
            <person name="Lu Y."/>
            <person name="Fan D."/>
            <person name="Liu Y."/>
            <person name="Guan J."/>
            <person name="Zhang Y."/>
            <person name="Yu S."/>
            <person name="Liu X."/>
            <person name="Zhang Y."/>
            <person name="Hong G."/>
            <person name="Han B."/>
            <person name="Choisne N."/>
            <person name="Demange N."/>
            <person name="Orjeda G."/>
            <person name="Samain S."/>
            <person name="Cattolico L."/>
            <person name="Pelletier E."/>
            <person name="Couloux A."/>
            <person name="Segurens B."/>
            <person name="Wincker P."/>
            <person name="D'Hont A."/>
            <person name="Scarpelli C."/>
            <person name="Weissenbach J."/>
            <person name="Salanoubat M."/>
            <person name="Quetier F."/>
            <person name="Yu Y."/>
            <person name="Kim H.R."/>
            <person name="Rambo T."/>
            <person name="Currie J."/>
            <person name="Collura K."/>
            <person name="Luo M."/>
            <person name="Yang T."/>
            <person name="Ammiraju J.S.S."/>
            <person name="Engler F."/>
            <person name="Soderlund C."/>
            <person name="Wing R.A."/>
            <person name="Palmer L.E."/>
            <person name="de la Bastide M."/>
            <person name="Spiegel L."/>
            <person name="Nascimento L."/>
            <person name="Zutavern T."/>
            <person name="O'Shaughnessy A."/>
            <person name="Dike S."/>
            <person name="Dedhia N."/>
            <person name="Preston R."/>
            <person name="Balija V."/>
            <person name="McCombie W.R."/>
            <person name="Chow T."/>
            <person name="Chen H."/>
            <person name="Chung M."/>
            <person name="Chen C."/>
            <person name="Shaw J."/>
            <person name="Wu H."/>
            <person name="Hsiao K."/>
            <person name="Chao Y."/>
            <person name="Chu M."/>
            <person name="Cheng C."/>
            <person name="Hour A."/>
            <person name="Lee P."/>
            <person name="Lin S."/>
            <person name="Lin Y."/>
            <person name="Liou J."/>
            <person name="Liu S."/>
            <person name="Hsing Y."/>
            <person name="Raghuvanshi S."/>
            <person name="Mohanty A."/>
            <person name="Bharti A.K."/>
            <person name="Gaur A."/>
            <person name="Gupta V."/>
            <person name="Kumar D."/>
            <person name="Ravi V."/>
            <person name="Vij S."/>
            <person name="Kapur A."/>
            <person name="Khurana P."/>
            <person name="Khurana P."/>
            <person name="Khurana J.P."/>
            <person name="Tyagi A.K."/>
            <person name="Gaikwad K."/>
            <person name="Singh A."/>
            <person name="Dalal V."/>
            <person name="Srivastava S."/>
            <person name="Dixit A."/>
            <person name="Pal A.K."/>
            <person name="Ghazi I.A."/>
            <person name="Yadav M."/>
            <person name="Pandit A."/>
            <person name="Bhargava A."/>
            <person name="Sureshbabu K."/>
            <person name="Batra K."/>
            <person name="Sharma T.R."/>
            <person name="Mohapatra T."/>
            <person name="Singh N.K."/>
            <person name="Messing J."/>
            <person name="Nelson A.B."/>
            <person name="Fuks G."/>
            <person name="Kavchok S."/>
            <person name="Keizer G."/>
            <person name="Linton E."/>
            <person name="Llaca V."/>
            <person name="Song R."/>
            <person name="Tanyolac B."/>
            <person name="Young S."/>
            <person name="Ho-Il K."/>
            <person name="Hahn J.H."/>
            <person name="Sangsakoo G."/>
            <person name="Vanavichit A."/>
            <person name="de Mattos Luiz.A.T."/>
            <person name="Zimmer P.D."/>
            <person name="Malone G."/>
            <person name="Dellagostin O."/>
            <person name="de Oliveira A.C."/>
            <person name="Bevan M."/>
            <person name="Bancroft I."/>
            <person name="Minx P."/>
            <person name="Cordum H."/>
            <person name="Wilson R."/>
            <person name="Cheng Z."/>
            <person name="Jin W."/>
            <person name="Jiang J."/>
            <person name="Leong S.A."/>
            <person name="Iwama H."/>
            <person name="Gojobori T."/>
            <person name="Itoh T."/>
            <person name="Niimura Y."/>
            <person name="Fujii Y."/>
            <person name="Habara T."/>
            <person name="Sakai H."/>
            <person name="Sato Y."/>
            <person name="Wilson G."/>
            <person name="Kumar K."/>
            <person name="McCouch S."/>
            <person name="Juretic N."/>
            <person name="Hoen D."/>
            <person name="Wright S."/>
            <person name="Bruskiewich R."/>
            <person name="Bureau T."/>
            <person name="Miyao A."/>
            <person name="Hirochika H."/>
            <person name="Nishikawa T."/>
            <person name="Kadowaki K."/>
            <person name="Sugiura M."/>
            <person name="Burr B."/>
            <person name="Sasaki T."/>
        </authorList>
    </citation>
    <scope>NUCLEOTIDE SEQUENCE [LARGE SCALE GENOMIC DNA]</scope>
    <source>
        <strain evidence="15">cv. Nipponbare</strain>
    </source>
</reference>
<evidence type="ECO:0000256" key="1">
    <source>
        <dbReference type="ARBA" id="ARBA00004123"/>
    </source>
</evidence>
<keyword evidence="6" id="KW-0805">Transcription regulation</keyword>
<evidence type="ECO:0000256" key="4">
    <source>
        <dbReference type="ARBA" id="ARBA00022771"/>
    </source>
</evidence>
<dbReference type="Pfam" id="PF14372">
    <property type="entry name" value="hAT-like_RNase-H"/>
    <property type="match status" value="1"/>
</dbReference>
<dbReference type="GO" id="GO:0005634">
    <property type="term" value="C:nucleus"/>
    <property type="evidence" value="ECO:0000318"/>
    <property type="project" value="GO_Central"/>
</dbReference>
<dbReference type="InterPro" id="IPR052035">
    <property type="entry name" value="ZnF_BED_domain_contain"/>
</dbReference>
<keyword evidence="9" id="KW-0539">Nucleus</keyword>
<dbReference type="GO" id="GO:0003677">
    <property type="term" value="F:DNA binding"/>
    <property type="evidence" value="ECO:0007669"/>
    <property type="project" value="UniProtKB-KW"/>
</dbReference>
<evidence type="ECO:0000256" key="11">
    <source>
        <dbReference type="SAM" id="MobiDB-lite"/>
    </source>
</evidence>
<dbReference type="InterPro" id="IPR012337">
    <property type="entry name" value="RNaseH-like_sf"/>
</dbReference>
<dbReference type="SMART" id="SM00614">
    <property type="entry name" value="ZnF_BED"/>
    <property type="match status" value="1"/>
</dbReference>
<dbReference type="AlphaFoldDB" id="A0A0P0XUB7"/>
<dbReference type="GO" id="GO:0046983">
    <property type="term" value="F:protein dimerization activity"/>
    <property type="evidence" value="ECO:0007669"/>
    <property type="project" value="InterPro"/>
</dbReference>
<comment type="subunit">
    <text evidence="2">Homodimer.</text>
</comment>
<dbReference type="PANTHER" id="PTHR46481:SF10">
    <property type="entry name" value="ZINC FINGER BED DOMAIN-CONTAINING PROTEIN 39"/>
    <property type="match status" value="1"/>
</dbReference>
<dbReference type="SUPFAM" id="SSF57667">
    <property type="entry name" value="beta-beta-alpha zinc fingers"/>
    <property type="match status" value="1"/>
</dbReference>
<evidence type="ECO:0000256" key="12">
    <source>
        <dbReference type="SAM" id="Phobius"/>
    </source>
</evidence>
<keyword evidence="15" id="KW-1185">Reference proteome</keyword>
<sequence>MRRSKKRQHESTTGPYQRSVDARQLSPGMDDYGMDDRHMDGLEGDDGDQPSPGEANFSVDVDATTLPTPNSDNQPSARRAECWRHFELFTEMVDGKSIPRAQCKYCEKILSAATSSGTGHLNRHYLAHLKNKAPAGARQTHLSFGPDGSVSTWTYDSKIAREEIAKFIVAEDLPIRMGESKHFERMIQKAFCPQYKKVSRKTTKNDITAIYRSKLSVLKQTLSTTSFSFAVTSDIWTSQHQRTSYLSVVLHYLDNNRSLNKRVIGFKLMTSHTGDAIATIILEVLREINLQSRVVSITLDNASANTTAMSILEPDLRSYVGGFVIHQRCICHVINLIVQPGTNVINNLLILVYAAYCLFILIYATYFFAGMIVLDKLLNKIRRSVRIIGGNTVVKARFQDYCKAKNKPGRMFGIVKNKPGRMFGIDVKHRWNTTYLLLRQLKGYEELISIFINSMHVRMKDTDDDGDGEILILTDQDWEIATRVRKFLKPFYNATVQLSGIYYPTSCLVLEWIWKLALVLDENRSDRILSSIVKPMEEKFLKYFTAIPHLYCFALILDPRKKLEIAKVAMNSIGDAVGLDYSEAFQHVNNELYRVFRLYRTKLGGTPRVPEQTSQKKASKSSALNLWKQHTGKDQASPSSQNKSTWNPDSELNHYLVTDHTEHDPTLDGDDVDLLGWWKEKERTLPMLAHFARDILLVPASSVSSEQAFSATGRIIEERRSCLTPETVESIFCLKDWMKADERTQHRLDDQELADAVEDALAEICLTKDDGAVDPE</sequence>
<evidence type="ECO:0000313" key="14">
    <source>
        <dbReference type="EMBL" id="BAT10925.1"/>
    </source>
</evidence>
<evidence type="ECO:0000256" key="7">
    <source>
        <dbReference type="ARBA" id="ARBA00023125"/>
    </source>
</evidence>
<dbReference type="GO" id="GO:0006357">
    <property type="term" value="P:regulation of transcription by RNA polymerase II"/>
    <property type="evidence" value="ECO:0000318"/>
    <property type="project" value="GO_Central"/>
</dbReference>
<dbReference type="PANTHER" id="PTHR46481">
    <property type="entry name" value="ZINC FINGER BED DOMAIN-CONTAINING PROTEIN 4"/>
    <property type="match status" value="1"/>
</dbReference>
<keyword evidence="12" id="KW-0472">Membrane</keyword>
<dbReference type="Gramene" id="Os10t0426100-00">
    <property type="protein sequence ID" value="Os10t0426100-00"/>
    <property type="gene ID" value="Os10g0426100"/>
</dbReference>
<keyword evidence="7" id="KW-0238">DNA-binding</keyword>
<evidence type="ECO:0000256" key="6">
    <source>
        <dbReference type="ARBA" id="ARBA00023015"/>
    </source>
</evidence>
<evidence type="ECO:0000256" key="5">
    <source>
        <dbReference type="ARBA" id="ARBA00022833"/>
    </source>
</evidence>
<evidence type="ECO:0000256" key="8">
    <source>
        <dbReference type="ARBA" id="ARBA00023163"/>
    </source>
</evidence>
<feature type="compositionally biased region" description="Polar residues" evidence="11">
    <location>
        <begin position="65"/>
        <end position="76"/>
    </location>
</feature>
<name>A0A0P0XUB7_ORYSJ</name>
<dbReference type="InParanoid" id="A0A0P0XUB7"/>
<evidence type="ECO:0000256" key="10">
    <source>
        <dbReference type="PROSITE-ProRule" id="PRU00027"/>
    </source>
</evidence>
<feature type="compositionally biased region" description="Polar residues" evidence="11">
    <location>
        <begin position="634"/>
        <end position="650"/>
    </location>
</feature>
<feature type="transmembrane region" description="Helical" evidence="12">
    <location>
        <begin position="350"/>
        <end position="374"/>
    </location>
</feature>
<reference evidence="14 15" key="2">
    <citation type="journal article" date="2013" name="Plant Cell Physiol.">
        <title>Rice Annotation Project Database (RAP-DB): an integrative and interactive database for rice genomics.</title>
        <authorList>
            <person name="Sakai H."/>
            <person name="Lee S.S."/>
            <person name="Tanaka T."/>
            <person name="Numa H."/>
            <person name="Kim J."/>
            <person name="Kawahara Y."/>
            <person name="Wakimoto H."/>
            <person name="Yang C.C."/>
            <person name="Iwamoto M."/>
            <person name="Abe T."/>
            <person name="Yamada Y."/>
            <person name="Muto A."/>
            <person name="Inokuchi H."/>
            <person name="Ikemura T."/>
            <person name="Matsumoto T."/>
            <person name="Sasaki T."/>
            <person name="Itoh T."/>
        </authorList>
    </citation>
    <scope>NUCLEOTIDE SEQUENCE [LARGE SCALE GENOMIC DNA]</scope>
    <source>
        <strain evidence="15">cv. Nipponbare</strain>
    </source>
</reference>
<feature type="domain" description="BED-type" evidence="13">
    <location>
        <begin position="77"/>
        <end position="140"/>
    </location>
</feature>
<dbReference type="InterPro" id="IPR036236">
    <property type="entry name" value="Znf_C2H2_sf"/>
</dbReference>
<reference evidence="14 15" key="3">
    <citation type="journal article" date="2013" name="Rice">
        <title>Improvement of the Oryza sativa Nipponbare reference genome using next generation sequence and optical map data.</title>
        <authorList>
            <person name="Kawahara Y."/>
            <person name="de la Bastide M."/>
            <person name="Hamilton J.P."/>
            <person name="Kanamori H."/>
            <person name="McCombie W.R."/>
            <person name="Ouyang S."/>
            <person name="Schwartz D.C."/>
            <person name="Tanaka T."/>
            <person name="Wu J."/>
            <person name="Zhou S."/>
            <person name="Childs K.L."/>
            <person name="Davidson R.M."/>
            <person name="Lin H."/>
            <person name="Quesada-Ocampo L."/>
            <person name="Vaillancourt B."/>
            <person name="Sakai H."/>
            <person name="Lee S.S."/>
            <person name="Kim J."/>
            <person name="Numa H."/>
            <person name="Itoh T."/>
            <person name="Buell C.R."/>
            <person name="Matsumoto T."/>
        </authorList>
    </citation>
    <scope>NUCLEOTIDE SEQUENCE [LARGE SCALE GENOMIC DNA]</scope>
    <source>
        <strain evidence="15">cv. Nipponbare</strain>
    </source>
</reference>
<dbReference type="PROSITE" id="PS50808">
    <property type="entry name" value="ZF_BED"/>
    <property type="match status" value="1"/>
</dbReference>
<protein>
    <submittedName>
        <fullName evidence="14">Os10g0426100 protein</fullName>
    </submittedName>
</protein>
<keyword evidence="4 10" id="KW-0863">Zinc-finger</keyword>